<keyword evidence="1" id="KW-0812">Transmembrane</keyword>
<protein>
    <submittedName>
        <fullName evidence="2">Uncharacterized protein</fullName>
    </submittedName>
</protein>
<keyword evidence="1" id="KW-1133">Transmembrane helix</keyword>
<feature type="transmembrane region" description="Helical" evidence="1">
    <location>
        <begin position="12"/>
        <end position="35"/>
    </location>
</feature>
<dbReference type="AlphaFoldDB" id="A0A212LY57"/>
<gene>
    <name evidence="2" type="ORF">KL86SPO_50181</name>
</gene>
<name>A0A212LY57_9FIRM</name>
<dbReference type="RefSeq" id="WP_288185092.1">
    <property type="nucleotide sequence ID" value="NZ_LT608335.1"/>
</dbReference>
<proteinExistence type="predicted"/>
<feature type="transmembrane region" description="Helical" evidence="1">
    <location>
        <begin position="41"/>
        <end position="63"/>
    </location>
</feature>
<dbReference type="EMBL" id="FMJE01000005">
    <property type="protein sequence ID" value="SCM82410.1"/>
    <property type="molecule type" value="Genomic_DNA"/>
</dbReference>
<evidence type="ECO:0000256" key="1">
    <source>
        <dbReference type="SAM" id="Phobius"/>
    </source>
</evidence>
<accession>A0A212LY57</accession>
<organism evidence="2">
    <name type="scientific">uncultured Sporomusa sp</name>
    <dbReference type="NCBI Taxonomy" id="307249"/>
    <lineage>
        <taxon>Bacteria</taxon>
        <taxon>Bacillati</taxon>
        <taxon>Bacillota</taxon>
        <taxon>Negativicutes</taxon>
        <taxon>Selenomonadales</taxon>
        <taxon>Sporomusaceae</taxon>
        <taxon>Sporomusa</taxon>
        <taxon>environmental samples</taxon>
    </lineage>
</organism>
<keyword evidence="1" id="KW-0472">Membrane</keyword>
<reference evidence="2" key="1">
    <citation type="submission" date="2016-08" db="EMBL/GenBank/DDBJ databases">
        <authorList>
            <person name="Seilhamer J.J."/>
        </authorList>
    </citation>
    <scope>NUCLEOTIDE SEQUENCE</scope>
    <source>
        <strain evidence="2">86</strain>
    </source>
</reference>
<evidence type="ECO:0000313" key="2">
    <source>
        <dbReference type="EMBL" id="SCM82410.1"/>
    </source>
</evidence>
<sequence>MKKALKILGELLGAAIGAAILWASLPLFLIALSAAGAFFEAYGVLVLLCFPLYIAIYIGRAFYEEYKDRKARV</sequence>